<keyword evidence="4" id="KW-0862">Zinc</keyword>
<dbReference type="SUPFAM" id="SSF57667">
    <property type="entry name" value="beta-beta-alpha zinc fingers"/>
    <property type="match status" value="1"/>
</dbReference>
<feature type="compositionally biased region" description="Low complexity" evidence="6">
    <location>
        <begin position="41"/>
        <end position="50"/>
    </location>
</feature>
<dbReference type="FunFam" id="3.30.160.60:FF:000624">
    <property type="entry name" value="zinc finger protein 697"/>
    <property type="match status" value="1"/>
</dbReference>
<evidence type="ECO:0000259" key="7">
    <source>
        <dbReference type="PROSITE" id="PS50157"/>
    </source>
</evidence>
<evidence type="ECO:0000256" key="3">
    <source>
        <dbReference type="ARBA" id="ARBA00022771"/>
    </source>
</evidence>
<dbReference type="SMART" id="SM00355">
    <property type="entry name" value="ZnF_C2H2"/>
    <property type="match status" value="3"/>
</dbReference>
<feature type="region of interest" description="Disordered" evidence="6">
    <location>
        <begin position="39"/>
        <end position="73"/>
    </location>
</feature>
<dbReference type="FunFam" id="3.30.160.60:FF:000257">
    <property type="entry name" value="ZXD family zinc finger C"/>
    <property type="match status" value="1"/>
</dbReference>
<evidence type="ECO:0000256" key="4">
    <source>
        <dbReference type="ARBA" id="ARBA00022833"/>
    </source>
</evidence>
<dbReference type="OrthoDB" id="8922241at2759"/>
<evidence type="ECO:0000256" key="5">
    <source>
        <dbReference type="PROSITE-ProRule" id="PRU00042"/>
    </source>
</evidence>
<evidence type="ECO:0000256" key="1">
    <source>
        <dbReference type="ARBA" id="ARBA00022723"/>
    </source>
</evidence>
<dbReference type="Proteomes" id="UP000639338">
    <property type="component" value="Unassembled WGS sequence"/>
</dbReference>
<dbReference type="GO" id="GO:0000978">
    <property type="term" value="F:RNA polymerase II cis-regulatory region sequence-specific DNA binding"/>
    <property type="evidence" value="ECO:0007669"/>
    <property type="project" value="TreeGrafter"/>
</dbReference>
<accession>A0A834XZZ8</accession>
<sequence>MCNKSETSSNKILWCPWKDKNSNEEKKNISVDCDTTEDNASILSSSSSSSDSERQTLSPCSTSSSEYPRQSKKHKNINNLLNDSNKKLLDQSELVSNQSNQYQFNDHKSAFTSTYSYPMHHDFFSTWLRLNEVHIPEQCYTNGLINSVTNLPFDGSVQHAAQRIHEEDIAAKRLKKLRPKKFQCQYCVAAFSNNGQLRGHVRIHTGERPYKCDAENCGKSFTRNEELTRHKRIHTGLRPHSCDMCGKKFGRKDHLKKHTRTHENRSFYHIPMINPMIMGHHQIAAQLYPMPPHPNAYQIC</sequence>
<evidence type="ECO:0000313" key="8">
    <source>
        <dbReference type="EMBL" id="KAF7995185.1"/>
    </source>
</evidence>
<dbReference type="Gene3D" id="3.30.160.60">
    <property type="entry name" value="Classic Zinc Finger"/>
    <property type="match status" value="3"/>
</dbReference>
<dbReference type="GO" id="GO:0000981">
    <property type="term" value="F:DNA-binding transcription factor activity, RNA polymerase II-specific"/>
    <property type="evidence" value="ECO:0007669"/>
    <property type="project" value="TreeGrafter"/>
</dbReference>
<protein>
    <recommendedName>
        <fullName evidence="7">C2H2-type domain-containing protein</fullName>
    </recommendedName>
</protein>
<dbReference type="InterPro" id="IPR036236">
    <property type="entry name" value="Znf_C2H2_sf"/>
</dbReference>
<evidence type="ECO:0000313" key="9">
    <source>
        <dbReference type="Proteomes" id="UP000639338"/>
    </source>
</evidence>
<gene>
    <name evidence="8" type="ORF">HCN44_004657</name>
</gene>
<feature type="compositionally biased region" description="Polar residues" evidence="6">
    <location>
        <begin position="55"/>
        <end position="68"/>
    </location>
</feature>
<feature type="domain" description="C2H2-type" evidence="7">
    <location>
        <begin position="210"/>
        <end position="239"/>
    </location>
</feature>
<keyword evidence="1" id="KW-0479">Metal-binding</keyword>
<dbReference type="EMBL" id="JACMRX010000002">
    <property type="protein sequence ID" value="KAF7995185.1"/>
    <property type="molecule type" value="Genomic_DNA"/>
</dbReference>
<dbReference type="PROSITE" id="PS50157">
    <property type="entry name" value="ZINC_FINGER_C2H2_2"/>
    <property type="match status" value="3"/>
</dbReference>
<dbReference type="InterPro" id="IPR013087">
    <property type="entry name" value="Znf_C2H2_type"/>
</dbReference>
<dbReference type="PANTHER" id="PTHR23235">
    <property type="entry name" value="KRUEPPEL-LIKE TRANSCRIPTION FACTOR"/>
    <property type="match status" value="1"/>
</dbReference>
<feature type="domain" description="C2H2-type" evidence="7">
    <location>
        <begin position="240"/>
        <end position="267"/>
    </location>
</feature>
<feature type="domain" description="C2H2-type" evidence="7">
    <location>
        <begin position="182"/>
        <end position="209"/>
    </location>
</feature>
<keyword evidence="2" id="KW-0677">Repeat</keyword>
<dbReference type="PANTHER" id="PTHR23235:SF139">
    <property type="entry name" value="HUCKEBEIN"/>
    <property type="match status" value="1"/>
</dbReference>
<dbReference type="PROSITE" id="PS00028">
    <property type="entry name" value="ZINC_FINGER_C2H2_1"/>
    <property type="match status" value="3"/>
</dbReference>
<comment type="caution">
    <text evidence="8">The sequence shown here is derived from an EMBL/GenBank/DDBJ whole genome shotgun (WGS) entry which is preliminary data.</text>
</comment>
<organism evidence="8 9">
    <name type="scientific">Aphidius gifuensis</name>
    <name type="common">Parasitoid wasp</name>
    <dbReference type="NCBI Taxonomy" id="684658"/>
    <lineage>
        <taxon>Eukaryota</taxon>
        <taxon>Metazoa</taxon>
        <taxon>Ecdysozoa</taxon>
        <taxon>Arthropoda</taxon>
        <taxon>Hexapoda</taxon>
        <taxon>Insecta</taxon>
        <taxon>Pterygota</taxon>
        <taxon>Neoptera</taxon>
        <taxon>Endopterygota</taxon>
        <taxon>Hymenoptera</taxon>
        <taxon>Apocrita</taxon>
        <taxon>Ichneumonoidea</taxon>
        <taxon>Braconidae</taxon>
        <taxon>Aphidiinae</taxon>
        <taxon>Aphidius</taxon>
    </lineage>
</organism>
<proteinExistence type="predicted"/>
<evidence type="ECO:0000256" key="6">
    <source>
        <dbReference type="SAM" id="MobiDB-lite"/>
    </source>
</evidence>
<keyword evidence="3 5" id="KW-0863">Zinc-finger</keyword>
<keyword evidence="9" id="KW-1185">Reference proteome</keyword>
<dbReference type="GO" id="GO:0008270">
    <property type="term" value="F:zinc ion binding"/>
    <property type="evidence" value="ECO:0007669"/>
    <property type="project" value="UniProtKB-KW"/>
</dbReference>
<dbReference type="AlphaFoldDB" id="A0A834XZZ8"/>
<name>A0A834XZZ8_APHGI</name>
<evidence type="ECO:0000256" key="2">
    <source>
        <dbReference type="ARBA" id="ARBA00022737"/>
    </source>
</evidence>
<dbReference type="FunFam" id="3.30.160.60:FF:000110">
    <property type="entry name" value="Zinc finger protein-like"/>
    <property type="match status" value="1"/>
</dbReference>
<reference evidence="8 9" key="1">
    <citation type="submission" date="2020-08" db="EMBL/GenBank/DDBJ databases">
        <title>Aphidius gifuensis genome sequencing and assembly.</title>
        <authorList>
            <person name="Du Z."/>
        </authorList>
    </citation>
    <scope>NUCLEOTIDE SEQUENCE [LARGE SCALE GENOMIC DNA]</scope>
    <source>
        <strain evidence="8">YNYX2018</strain>
        <tissue evidence="8">Adults</tissue>
    </source>
</reference>
<dbReference type="Pfam" id="PF00096">
    <property type="entry name" value="zf-C2H2"/>
    <property type="match status" value="3"/>
</dbReference>